<evidence type="ECO:0000256" key="2">
    <source>
        <dbReference type="ARBA" id="ARBA00023002"/>
    </source>
</evidence>
<dbReference type="GO" id="GO:0050049">
    <property type="term" value="F:L-leucine dehydrogenase activity"/>
    <property type="evidence" value="ECO:0007669"/>
    <property type="project" value="UniProtKB-EC"/>
</dbReference>
<dbReference type="PRINTS" id="PR00082">
    <property type="entry name" value="GLFDHDRGNASE"/>
</dbReference>
<dbReference type="SUPFAM" id="SSF51735">
    <property type="entry name" value="NAD(P)-binding Rossmann-fold domains"/>
    <property type="match status" value="1"/>
</dbReference>
<dbReference type="InterPro" id="IPR016211">
    <property type="entry name" value="Glu/Phe/Leu/Val/Trp_DH_bac/arc"/>
</dbReference>
<dbReference type="InterPro" id="IPR033524">
    <property type="entry name" value="Glu/Leu/Phe/Val_DH_AS"/>
</dbReference>
<dbReference type="Pfam" id="PF00208">
    <property type="entry name" value="ELFV_dehydrog"/>
    <property type="match status" value="2"/>
</dbReference>
<sequence length="359" mass="37880">MFETIRSDEHEEILFGQDPVSGLRTIIAIHSTTLGPALGGTRFFPYANEDDALIDVVRLSKGMTYKAAVAGLNLGGGKGVIIGDPSQVKNEPLLRAYGRIIESLGGRYITAEDVGTTTDDMIMIRRETKHVAGMPTTHGGSGDPSPATARGVLAAMRATAMQAWGTDDLAGKTVAVQGVGKVGGDVVRRLSAVGVRTIVTDVNQNAVSAIAESCGSTVVDADEIYDTDADIFAPCAMGASLNESTIPRLRCELIVGSANNQLASADDAQRLINRNILYAPDFVVNAGGIINIAEEAPGYSEDRAILAVDRIYDTLTRVFATAKDRGIGPSEAANAIAEERIAMAKQQTLSDRTQEVRSA</sequence>
<keyword evidence="2 5" id="KW-0560">Oxidoreductase</keyword>
<proteinExistence type="inferred from homology"/>
<accession>A0A3B0T4N1</accession>
<dbReference type="SUPFAM" id="SSF53223">
    <property type="entry name" value="Aminoacid dehydrogenase-like, N-terminal domain"/>
    <property type="match status" value="1"/>
</dbReference>
<evidence type="ECO:0000256" key="1">
    <source>
        <dbReference type="ARBA" id="ARBA00006382"/>
    </source>
</evidence>
<gene>
    <name evidence="5" type="ORF">MNBD_ACTINO02-1746</name>
</gene>
<dbReference type="InterPro" id="IPR046346">
    <property type="entry name" value="Aminoacid_DH-like_N_sf"/>
</dbReference>
<evidence type="ECO:0000313" key="5">
    <source>
        <dbReference type="EMBL" id="VAW09372.1"/>
    </source>
</evidence>
<dbReference type="PROSITE" id="PS00074">
    <property type="entry name" value="GLFV_DEHYDROGENASE"/>
    <property type="match status" value="1"/>
</dbReference>
<dbReference type="PANTHER" id="PTHR42722">
    <property type="entry name" value="LEUCINE DEHYDROGENASE"/>
    <property type="match status" value="1"/>
</dbReference>
<dbReference type="EC" id="1.4.1.9" evidence="5"/>
<protein>
    <submittedName>
        <fullName evidence="5">Branched-chain amino acid dehydrogenase [deaminating]</fullName>
        <ecNumber evidence="5">1.4.1.9</ecNumber>
    </submittedName>
</protein>
<dbReference type="SMART" id="SM00839">
    <property type="entry name" value="ELFV_dehydrog"/>
    <property type="match status" value="1"/>
</dbReference>
<name>A0A3B0T4N1_9ZZZZ</name>
<evidence type="ECO:0000259" key="4">
    <source>
        <dbReference type="SMART" id="SM00839"/>
    </source>
</evidence>
<dbReference type="Gene3D" id="3.40.50.720">
    <property type="entry name" value="NAD(P)-binding Rossmann-like Domain"/>
    <property type="match status" value="1"/>
</dbReference>
<organism evidence="5">
    <name type="scientific">hydrothermal vent metagenome</name>
    <dbReference type="NCBI Taxonomy" id="652676"/>
    <lineage>
        <taxon>unclassified sequences</taxon>
        <taxon>metagenomes</taxon>
        <taxon>ecological metagenomes</taxon>
    </lineage>
</organism>
<reference evidence="5" key="1">
    <citation type="submission" date="2018-06" db="EMBL/GenBank/DDBJ databases">
        <authorList>
            <person name="Zhirakovskaya E."/>
        </authorList>
    </citation>
    <scope>NUCLEOTIDE SEQUENCE</scope>
</reference>
<dbReference type="CDD" id="cd01075">
    <property type="entry name" value="NAD_bind_Leu_Phe_Val_DH"/>
    <property type="match status" value="1"/>
</dbReference>
<dbReference type="AlphaFoldDB" id="A0A3B0T4N1"/>
<dbReference type="PANTHER" id="PTHR42722:SF1">
    <property type="entry name" value="VALINE DEHYDROGENASE"/>
    <property type="match status" value="1"/>
</dbReference>
<dbReference type="Pfam" id="PF02812">
    <property type="entry name" value="ELFV_dehydrog_N"/>
    <property type="match status" value="1"/>
</dbReference>
<dbReference type="PIRSF" id="PIRSF000188">
    <property type="entry name" value="Phe_leu_dh"/>
    <property type="match status" value="1"/>
</dbReference>
<dbReference type="GO" id="GO:0006520">
    <property type="term" value="P:amino acid metabolic process"/>
    <property type="evidence" value="ECO:0007669"/>
    <property type="project" value="InterPro"/>
</dbReference>
<evidence type="ECO:0000256" key="3">
    <source>
        <dbReference type="ARBA" id="ARBA00023027"/>
    </source>
</evidence>
<dbReference type="Gene3D" id="3.40.50.10860">
    <property type="entry name" value="Leucine Dehydrogenase, chain A, domain 1"/>
    <property type="match status" value="1"/>
</dbReference>
<dbReference type="InterPro" id="IPR006096">
    <property type="entry name" value="Glu/Leu/Phe/Val/Trp_DH_C"/>
</dbReference>
<dbReference type="FunFam" id="3.40.50.10860:FF:000010">
    <property type="entry name" value="Leucine dehydrogenase"/>
    <property type="match status" value="1"/>
</dbReference>
<keyword evidence="3" id="KW-0520">NAD</keyword>
<dbReference type="InterPro" id="IPR006097">
    <property type="entry name" value="Glu/Leu/Phe/Val/Trp_DH_dimer"/>
</dbReference>
<dbReference type="EMBL" id="UOEK01000564">
    <property type="protein sequence ID" value="VAW09372.1"/>
    <property type="molecule type" value="Genomic_DNA"/>
</dbReference>
<dbReference type="InterPro" id="IPR006095">
    <property type="entry name" value="Glu/Leu/Phe/Val/Trp_DH"/>
</dbReference>
<feature type="domain" description="Glutamate/phenylalanine/leucine/valine/L-tryptophan dehydrogenase C-terminal" evidence="4">
    <location>
        <begin position="142"/>
        <end position="349"/>
    </location>
</feature>
<dbReference type="InterPro" id="IPR036291">
    <property type="entry name" value="NAD(P)-bd_dom_sf"/>
</dbReference>
<comment type="similarity">
    <text evidence="1">Belongs to the Glu/Leu/Phe/Val dehydrogenases family.</text>
</comment>